<sequence length="70" mass="7699">MTKPVWNDDAYSQAAYVATSMAKWANVAFWCDERRSMADKMIERDVADLAKALGYTLTPIGKPADVAEAA</sequence>
<dbReference type="EMBL" id="LR797150">
    <property type="protein sequence ID" value="CAB4190168.1"/>
    <property type="molecule type" value="Genomic_DNA"/>
</dbReference>
<proteinExistence type="predicted"/>
<evidence type="ECO:0000313" key="3">
    <source>
        <dbReference type="EMBL" id="CAB4190168.1"/>
    </source>
</evidence>
<evidence type="ECO:0000313" key="1">
    <source>
        <dbReference type="EMBL" id="CAB4145878.1"/>
    </source>
</evidence>
<dbReference type="EMBL" id="LR796939">
    <property type="protein sequence ID" value="CAB4176763.1"/>
    <property type="molecule type" value="Genomic_DNA"/>
</dbReference>
<reference evidence="1" key="1">
    <citation type="submission" date="2020-04" db="EMBL/GenBank/DDBJ databases">
        <authorList>
            <person name="Chiriac C."/>
            <person name="Salcher M."/>
            <person name="Ghai R."/>
            <person name="Kavagutti S V."/>
        </authorList>
    </citation>
    <scope>NUCLEOTIDE SEQUENCE</scope>
</reference>
<protein>
    <submittedName>
        <fullName evidence="1">Uncharacterized protein</fullName>
    </submittedName>
</protein>
<name>A0A6J5MGX9_9CAUD</name>
<organism evidence="1">
    <name type="scientific">uncultured Caudovirales phage</name>
    <dbReference type="NCBI Taxonomy" id="2100421"/>
    <lineage>
        <taxon>Viruses</taxon>
        <taxon>Duplodnaviria</taxon>
        <taxon>Heunggongvirae</taxon>
        <taxon>Uroviricota</taxon>
        <taxon>Caudoviricetes</taxon>
        <taxon>Peduoviridae</taxon>
        <taxon>Maltschvirus</taxon>
        <taxon>Maltschvirus maltsch</taxon>
    </lineage>
</organism>
<evidence type="ECO:0000313" key="2">
    <source>
        <dbReference type="EMBL" id="CAB4176763.1"/>
    </source>
</evidence>
<dbReference type="EMBL" id="LR796459">
    <property type="protein sequence ID" value="CAB4145878.1"/>
    <property type="molecule type" value="Genomic_DNA"/>
</dbReference>
<accession>A0A6J5MGX9</accession>
<gene>
    <name evidence="3" type="ORF">UFOVP1204_49</name>
    <name evidence="1" type="ORF">UFOVP473_52</name>
    <name evidence="2" type="ORF">UFOVP983_52</name>
</gene>